<dbReference type="AlphaFoldDB" id="A0AAD8K7D9"/>
<evidence type="ECO:0000256" key="1">
    <source>
        <dbReference type="SAM" id="MobiDB-lite"/>
    </source>
</evidence>
<sequence>MESTGNHHLTGAAPPKFTNPFDPVTPNPHDYSKNPIPDNPPSSQPTETHNHLTLSNASNPNPNQPNSPFIATQQRNYHMINDNDLFIAKTLGIDEKDCIEFVEKTSSVERTATANEDFTYSGPPALLLVSKLRHFKKVIKSWAANLKVKEGEFEATLWQDLTSLEEVAENRNLSEDEEWAFGECKKNILELEVSRIKDKWQRSRVKWASHGDNNSSFFHSCINARVASNRIHGIDINGSLITKPNIIKREVRRFFSSRFKDDTQSRPSFACPGERNSLDLEVEKVSESAAGTFSTSAMFGPYRLCTVKQQ</sequence>
<comment type="caution">
    <text evidence="2">The sequence shown here is derived from an EMBL/GenBank/DDBJ whole genome shotgun (WGS) entry which is preliminary data.</text>
</comment>
<feature type="compositionally biased region" description="Low complexity" evidence="1">
    <location>
        <begin position="55"/>
        <end position="68"/>
    </location>
</feature>
<proteinExistence type="predicted"/>
<evidence type="ECO:0000313" key="2">
    <source>
        <dbReference type="EMBL" id="KAK1414385.1"/>
    </source>
</evidence>
<gene>
    <name evidence="2" type="ORF">QVD17_30129</name>
</gene>
<keyword evidence="3" id="KW-1185">Reference proteome</keyword>
<organism evidence="2 3">
    <name type="scientific">Tagetes erecta</name>
    <name type="common">African marigold</name>
    <dbReference type="NCBI Taxonomy" id="13708"/>
    <lineage>
        <taxon>Eukaryota</taxon>
        <taxon>Viridiplantae</taxon>
        <taxon>Streptophyta</taxon>
        <taxon>Embryophyta</taxon>
        <taxon>Tracheophyta</taxon>
        <taxon>Spermatophyta</taxon>
        <taxon>Magnoliopsida</taxon>
        <taxon>eudicotyledons</taxon>
        <taxon>Gunneridae</taxon>
        <taxon>Pentapetalae</taxon>
        <taxon>asterids</taxon>
        <taxon>campanulids</taxon>
        <taxon>Asterales</taxon>
        <taxon>Asteraceae</taxon>
        <taxon>Asteroideae</taxon>
        <taxon>Heliantheae alliance</taxon>
        <taxon>Tageteae</taxon>
        <taxon>Tagetes</taxon>
    </lineage>
</organism>
<reference evidence="2" key="1">
    <citation type="journal article" date="2023" name="bioRxiv">
        <title>Improved chromosome-level genome assembly for marigold (Tagetes erecta).</title>
        <authorList>
            <person name="Jiang F."/>
            <person name="Yuan L."/>
            <person name="Wang S."/>
            <person name="Wang H."/>
            <person name="Xu D."/>
            <person name="Wang A."/>
            <person name="Fan W."/>
        </authorList>
    </citation>
    <scope>NUCLEOTIDE SEQUENCE</scope>
    <source>
        <strain evidence="2">WSJ</strain>
        <tissue evidence="2">Leaf</tissue>
    </source>
</reference>
<dbReference type="Proteomes" id="UP001229421">
    <property type="component" value="Unassembled WGS sequence"/>
</dbReference>
<evidence type="ECO:0000313" key="3">
    <source>
        <dbReference type="Proteomes" id="UP001229421"/>
    </source>
</evidence>
<dbReference type="EMBL" id="JAUHHV010000008">
    <property type="protein sequence ID" value="KAK1414385.1"/>
    <property type="molecule type" value="Genomic_DNA"/>
</dbReference>
<name>A0AAD8K7D9_TARER</name>
<protein>
    <submittedName>
        <fullName evidence="2">Uncharacterized protein</fullName>
    </submittedName>
</protein>
<feature type="compositionally biased region" description="Polar residues" evidence="1">
    <location>
        <begin position="44"/>
        <end position="54"/>
    </location>
</feature>
<feature type="region of interest" description="Disordered" evidence="1">
    <location>
        <begin position="1"/>
        <end position="69"/>
    </location>
</feature>
<accession>A0AAD8K7D9</accession>